<comment type="caution">
    <text evidence="2">The sequence shown here is derived from an EMBL/GenBank/DDBJ whole genome shotgun (WGS) entry which is preliminary data.</text>
</comment>
<keyword evidence="1" id="KW-0472">Membrane</keyword>
<proteinExistence type="predicted"/>
<sequence>QSSVTTTRAVMLSRTSLALLRAGTRLGHQASMPAVRANSNFYWATPPRNRVSVGTKVGMGVSLYLVWFLPLCAFLQICKNYRTEGEDAE</sequence>
<keyword evidence="1" id="KW-1133">Transmembrane helix</keyword>
<keyword evidence="3" id="KW-1185">Reference proteome</keyword>
<keyword evidence="1" id="KW-0812">Transmembrane</keyword>
<evidence type="ECO:0000313" key="2">
    <source>
        <dbReference type="EMBL" id="PAA49521.1"/>
    </source>
</evidence>
<protein>
    <submittedName>
        <fullName evidence="2">Uncharacterized protein</fullName>
    </submittedName>
</protein>
<gene>
    <name evidence="2" type="ORF">BOX15_Mlig007083g3</name>
</gene>
<feature type="non-terminal residue" evidence="2">
    <location>
        <position position="1"/>
    </location>
</feature>
<organism evidence="2 3">
    <name type="scientific">Macrostomum lignano</name>
    <dbReference type="NCBI Taxonomy" id="282301"/>
    <lineage>
        <taxon>Eukaryota</taxon>
        <taxon>Metazoa</taxon>
        <taxon>Spiralia</taxon>
        <taxon>Lophotrochozoa</taxon>
        <taxon>Platyhelminthes</taxon>
        <taxon>Rhabditophora</taxon>
        <taxon>Macrostomorpha</taxon>
        <taxon>Macrostomida</taxon>
        <taxon>Macrostomidae</taxon>
        <taxon>Macrostomum</taxon>
    </lineage>
</organism>
<evidence type="ECO:0000313" key="3">
    <source>
        <dbReference type="Proteomes" id="UP000215902"/>
    </source>
</evidence>
<name>A0A267DJR5_9PLAT</name>
<feature type="transmembrane region" description="Helical" evidence="1">
    <location>
        <begin position="57"/>
        <end position="75"/>
    </location>
</feature>
<dbReference type="Proteomes" id="UP000215902">
    <property type="component" value="Unassembled WGS sequence"/>
</dbReference>
<reference evidence="2 3" key="1">
    <citation type="submission" date="2017-06" db="EMBL/GenBank/DDBJ databases">
        <title>A platform for efficient transgenesis in Macrostomum lignano, a flatworm model organism for stem cell research.</title>
        <authorList>
            <person name="Berezikov E."/>
        </authorList>
    </citation>
    <scope>NUCLEOTIDE SEQUENCE [LARGE SCALE GENOMIC DNA]</scope>
    <source>
        <strain evidence="2">DV1</strain>
        <tissue evidence="2">Whole organism</tissue>
    </source>
</reference>
<dbReference type="EMBL" id="NIVC01003854">
    <property type="protein sequence ID" value="PAA49521.1"/>
    <property type="molecule type" value="Genomic_DNA"/>
</dbReference>
<accession>A0A267DJR5</accession>
<dbReference type="AlphaFoldDB" id="A0A267DJR5"/>
<evidence type="ECO:0000256" key="1">
    <source>
        <dbReference type="SAM" id="Phobius"/>
    </source>
</evidence>